<dbReference type="Pfam" id="PF16927">
    <property type="entry name" value="HisKA_7TM"/>
    <property type="match status" value="1"/>
</dbReference>
<reference evidence="16 17" key="1">
    <citation type="journal article" date="2014" name="PLoS Genet.">
        <title>Phylogenetically driven sequencing of extremely halophilic archaea reveals strategies for static and dynamic osmo-response.</title>
        <authorList>
            <person name="Becker E.A."/>
            <person name="Seitzer P.M."/>
            <person name="Tritt A."/>
            <person name="Larsen D."/>
            <person name="Krusor M."/>
            <person name="Yao A.I."/>
            <person name="Wu D."/>
            <person name="Madern D."/>
            <person name="Eisen J.A."/>
            <person name="Darling A.E."/>
            <person name="Facciotti M.T."/>
        </authorList>
    </citation>
    <scope>NUCLEOTIDE SEQUENCE [LARGE SCALE GENOMIC DNA]</scope>
    <source>
        <strain evidence="16 17">DSM 10524</strain>
    </source>
</reference>
<dbReference type="Proteomes" id="UP000011688">
    <property type="component" value="Unassembled WGS sequence"/>
</dbReference>
<dbReference type="PATRIC" id="fig|1227497.3.peg.1624"/>
<dbReference type="GO" id="GO:0005524">
    <property type="term" value="F:ATP binding"/>
    <property type="evidence" value="ECO:0007669"/>
    <property type="project" value="UniProtKB-KW"/>
</dbReference>
<dbReference type="InterPro" id="IPR005467">
    <property type="entry name" value="His_kinase_dom"/>
</dbReference>
<protein>
    <recommendedName>
        <fullName evidence="3">histidine kinase</fullName>
        <ecNumber evidence="3">2.7.13.3</ecNumber>
    </recommendedName>
</protein>
<dbReference type="GO" id="GO:0016020">
    <property type="term" value="C:membrane"/>
    <property type="evidence" value="ECO:0007669"/>
    <property type="project" value="UniProtKB-SubCell"/>
</dbReference>
<evidence type="ECO:0000256" key="13">
    <source>
        <dbReference type="SAM" id="Phobius"/>
    </source>
</evidence>
<dbReference type="InterPro" id="IPR003661">
    <property type="entry name" value="HisK_dim/P_dom"/>
</dbReference>
<dbReference type="InterPro" id="IPR050351">
    <property type="entry name" value="BphY/WalK/GraS-like"/>
</dbReference>
<dbReference type="GO" id="GO:0000156">
    <property type="term" value="F:phosphorelay response regulator activity"/>
    <property type="evidence" value="ECO:0007669"/>
    <property type="project" value="TreeGrafter"/>
</dbReference>
<dbReference type="Pfam" id="PF13188">
    <property type="entry name" value="PAS_8"/>
    <property type="match status" value="1"/>
</dbReference>
<dbReference type="GO" id="GO:0000155">
    <property type="term" value="F:phosphorelay sensor kinase activity"/>
    <property type="evidence" value="ECO:0007669"/>
    <property type="project" value="InterPro"/>
</dbReference>
<evidence type="ECO:0000256" key="1">
    <source>
        <dbReference type="ARBA" id="ARBA00000085"/>
    </source>
</evidence>
<keyword evidence="17" id="KW-1185">Reference proteome</keyword>
<comment type="caution">
    <text evidence="16">The sequence shown here is derived from an EMBL/GenBank/DDBJ whole genome shotgun (WGS) entry which is preliminary data.</text>
</comment>
<keyword evidence="12 13" id="KW-0472">Membrane</keyword>
<keyword evidence="10 13" id="KW-1133">Transmembrane helix</keyword>
<feature type="transmembrane region" description="Helical" evidence="13">
    <location>
        <begin position="194"/>
        <end position="214"/>
    </location>
</feature>
<evidence type="ECO:0000256" key="10">
    <source>
        <dbReference type="ARBA" id="ARBA00022989"/>
    </source>
</evidence>
<dbReference type="EC" id="2.7.13.3" evidence="3"/>
<keyword evidence="6 13" id="KW-0812">Transmembrane</keyword>
<feature type="transmembrane region" description="Helical" evidence="13">
    <location>
        <begin position="130"/>
        <end position="152"/>
    </location>
</feature>
<dbReference type="PROSITE" id="PS50112">
    <property type="entry name" value="PAS"/>
    <property type="match status" value="1"/>
</dbReference>
<feature type="transmembrane region" description="Helical" evidence="13">
    <location>
        <begin position="164"/>
        <end position="182"/>
    </location>
</feature>
<dbReference type="PROSITE" id="PS50109">
    <property type="entry name" value="HIS_KIN"/>
    <property type="match status" value="1"/>
</dbReference>
<dbReference type="InterPro" id="IPR035965">
    <property type="entry name" value="PAS-like_dom_sf"/>
</dbReference>
<dbReference type="SUPFAM" id="SSF55874">
    <property type="entry name" value="ATPase domain of HSP90 chaperone/DNA topoisomerase II/histidine kinase"/>
    <property type="match status" value="1"/>
</dbReference>
<evidence type="ECO:0000259" key="14">
    <source>
        <dbReference type="PROSITE" id="PS50109"/>
    </source>
</evidence>
<evidence type="ECO:0000256" key="4">
    <source>
        <dbReference type="ARBA" id="ARBA00022553"/>
    </source>
</evidence>
<evidence type="ECO:0000256" key="2">
    <source>
        <dbReference type="ARBA" id="ARBA00004141"/>
    </source>
</evidence>
<evidence type="ECO:0000259" key="15">
    <source>
        <dbReference type="PROSITE" id="PS50112"/>
    </source>
</evidence>
<dbReference type="STRING" id="1227497.C491_07876"/>
<dbReference type="CDD" id="cd00082">
    <property type="entry name" value="HisKA"/>
    <property type="match status" value="1"/>
</dbReference>
<dbReference type="EMBL" id="AOIB01000016">
    <property type="protein sequence ID" value="ELY59243.1"/>
    <property type="molecule type" value="Genomic_DNA"/>
</dbReference>
<dbReference type="InterPro" id="IPR003594">
    <property type="entry name" value="HATPase_dom"/>
</dbReference>
<feature type="transmembrane region" description="Helical" evidence="13">
    <location>
        <begin position="20"/>
        <end position="40"/>
    </location>
</feature>
<dbReference type="Pfam" id="PF02518">
    <property type="entry name" value="HATPase_c"/>
    <property type="match status" value="1"/>
</dbReference>
<dbReference type="PANTHER" id="PTHR42878:SF7">
    <property type="entry name" value="SENSOR HISTIDINE KINASE GLRK"/>
    <property type="match status" value="1"/>
</dbReference>
<dbReference type="SUPFAM" id="SSF55785">
    <property type="entry name" value="PYP-like sensor domain (PAS domain)"/>
    <property type="match status" value="1"/>
</dbReference>
<keyword evidence="7" id="KW-0547">Nucleotide-binding</keyword>
<comment type="subcellular location">
    <subcellularLocation>
        <location evidence="2">Membrane</location>
        <topology evidence="2">Multi-pass membrane protein</topology>
    </subcellularLocation>
</comment>
<comment type="catalytic activity">
    <reaction evidence="1">
        <text>ATP + protein L-histidine = ADP + protein N-phospho-L-histidine.</text>
        <dbReference type="EC" id="2.7.13.3"/>
    </reaction>
</comment>
<evidence type="ECO:0000256" key="7">
    <source>
        <dbReference type="ARBA" id="ARBA00022741"/>
    </source>
</evidence>
<dbReference type="PANTHER" id="PTHR42878">
    <property type="entry name" value="TWO-COMPONENT HISTIDINE KINASE"/>
    <property type="match status" value="1"/>
</dbReference>
<feature type="transmembrane region" description="Helical" evidence="13">
    <location>
        <begin position="46"/>
        <end position="70"/>
    </location>
</feature>
<proteinExistence type="predicted"/>
<evidence type="ECO:0000256" key="6">
    <source>
        <dbReference type="ARBA" id="ARBA00022692"/>
    </source>
</evidence>
<name>L9XEZ5_9EURY</name>
<feature type="transmembrane region" description="Helical" evidence="13">
    <location>
        <begin position="82"/>
        <end position="101"/>
    </location>
</feature>
<dbReference type="CDD" id="cd00075">
    <property type="entry name" value="HATPase"/>
    <property type="match status" value="1"/>
</dbReference>
<keyword evidence="11" id="KW-0902">Two-component regulatory system</keyword>
<evidence type="ECO:0000256" key="5">
    <source>
        <dbReference type="ARBA" id="ARBA00022679"/>
    </source>
</evidence>
<organism evidence="16 17">
    <name type="scientific">Natronococcus amylolyticus DSM 10524</name>
    <dbReference type="NCBI Taxonomy" id="1227497"/>
    <lineage>
        <taxon>Archaea</taxon>
        <taxon>Methanobacteriati</taxon>
        <taxon>Methanobacteriota</taxon>
        <taxon>Stenosarchaea group</taxon>
        <taxon>Halobacteria</taxon>
        <taxon>Halobacteriales</taxon>
        <taxon>Natrialbaceae</taxon>
        <taxon>Natronococcus</taxon>
    </lineage>
</organism>
<gene>
    <name evidence="16" type="ORF">C491_07876</name>
</gene>
<dbReference type="InterPro" id="IPR036890">
    <property type="entry name" value="HATPase_C_sf"/>
</dbReference>
<dbReference type="SMART" id="SM00387">
    <property type="entry name" value="HATPase_c"/>
    <property type="match status" value="1"/>
</dbReference>
<dbReference type="Pfam" id="PF00512">
    <property type="entry name" value="HisKA"/>
    <property type="match status" value="1"/>
</dbReference>
<evidence type="ECO:0000256" key="11">
    <source>
        <dbReference type="ARBA" id="ARBA00023012"/>
    </source>
</evidence>
<dbReference type="Gene3D" id="3.30.450.20">
    <property type="entry name" value="PAS domain"/>
    <property type="match status" value="1"/>
</dbReference>
<dbReference type="AlphaFoldDB" id="L9XEZ5"/>
<dbReference type="Gene3D" id="3.30.565.10">
    <property type="entry name" value="Histidine kinase-like ATPase, C-terminal domain"/>
    <property type="match status" value="1"/>
</dbReference>
<dbReference type="InterPro" id="IPR000014">
    <property type="entry name" value="PAS"/>
</dbReference>
<keyword evidence="9" id="KW-0067">ATP-binding</keyword>
<evidence type="ECO:0000256" key="12">
    <source>
        <dbReference type="ARBA" id="ARBA00023136"/>
    </source>
</evidence>
<evidence type="ECO:0000256" key="9">
    <source>
        <dbReference type="ARBA" id="ARBA00022840"/>
    </source>
</evidence>
<sequence>MIALAVYVGRNHSEKPLGRLFVCMVLAVAVWVIGSMARLFTLDPTAYVVLTAVKYLGVTTAPIWFVLFVLRYSGRDRWVTRRLVTALFVGPVLTVLVVLTTQSHGLFYAEFAVVTVGETAVLERSRGPGFWLFAAFGWGLLALGAVLLLLTAIGQPAIYQKQSFVIALGVVVPWVVGIAYVFRGWPHPAVDPTPIGFAVTAVLFGVGIFTTRLIDVVPVARSRLLDALDDGVVVVDADGRLLDANATARELLSDETVGTDIEVALPSELDVDGGEHVVETDAGRRVFRPRTIELTDGLGRNTGRVIYLDDVTQLIERERRSVLQRVFRHNIRNDLNVTVGYLDLLEERVQPADREYVDRARASATRVVELSEKARQFERAIDSRDDRTTASATTVVERVVEDARGEYPQAQFTVDLDGGIGPVTVIDEESFRTAIENLIENAVLHNDGERPSVSVRVVGENDTVRIEVADNGPGIPEQELTALEANAETPLEHGSGFGLWLVKWTVSLSSGDLSFAENQPRGSVVTVRLPAAEASSR</sequence>
<keyword evidence="8 16" id="KW-0418">Kinase</keyword>
<dbReference type="eggNOG" id="arCOG02327">
    <property type="taxonomic scope" value="Archaea"/>
</dbReference>
<dbReference type="InterPro" id="IPR004358">
    <property type="entry name" value="Sig_transdc_His_kin-like_C"/>
</dbReference>
<evidence type="ECO:0000256" key="3">
    <source>
        <dbReference type="ARBA" id="ARBA00012438"/>
    </source>
</evidence>
<dbReference type="InterPro" id="IPR031621">
    <property type="entry name" value="HisKA_7TM"/>
</dbReference>
<feature type="domain" description="PAS" evidence="15">
    <location>
        <begin position="223"/>
        <end position="253"/>
    </location>
</feature>
<dbReference type="PRINTS" id="PR00344">
    <property type="entry name" value="BCTRLSENSOR"/>
</dbReference>
<evidence type="ECO:0000313" key="17">
    <source>
        <dbReference type="Proteomes" id="UP000011688"/>
    </source>
</evidence>
<dbReference type="GO" id="GO:0030295">
    <property type="term" value="F:protein kinase activator activity"/>
    <property type="evidence" value="ECO:0007669"/>
    <property type="project" value="TreeGrafter"/>
</dbReference>
<evidence type="ECO:0000313" key="16">
    <source>
        <dbReference type="EMBL" id="ELY59243.1"/>
    </source>
</evidence>
<keyword evidence="4" id="KW-0597">Phosphoprotein</keyword>
<feature type="domain" description="Histidine kinase" evidence="14">
    <location>
        <begin position="326"/>
        <end position="533"/>
    </location>
</feature>
<dbReference type="GO" id="GO:0007234">
    <property type="term" value="P:osmosensory signaling via phosphorelay pathway"/>
    <property type="evidence" value="ECO:0007669"/>
    <property type="project" value="TreeGrafter"/>
</dbReference>
<keyword evidence="5" id="KW-0808">Transferase</keyword>
<accession>L9XEZ5</accession>
<evidence type="ECO:0000256" key="8">
    <source>
        <dbReference type="ARBA" id="ARBA00022777"/>
    </source>
</evidence>